<feature type="compositionally biased region" description="Low complexity" evidence="1">
    <location>
        <begin position="50"/>
        <end position="60"/>
    </location>
</feature>
<keyword evidence="3" id="KW-1185">Reference proteome</keyword>
<sequence length="132" mass="14975">MPNVQAPGRLGALPRLAQGPRPAAPWTRGCPRASRRCRPRRWSSSRARRAAGSSSSCPRGRMARRLSPPTASWPWWTASSPPMCCWTPCSTPSCGTRRSVRPWSRRRKTPRRRVVVVFLRRPRQVDVEAQPH</sequence>
<evidence type="ECO:0000313" key="2">
    <source>
        <dbReference type="EMBL" id="CAK0859321.1"/>
    </source>
</evidence>
<feature type="non-terminal residue" evidence="2">
    <location>
        <position position="1"/>
    </location>
</feature>
<reference evidence="2" key="1">
    <citation type="submission" date="2023-10" db="EMBL/GenBank/DDBJ databases">
        <authorList>
            <person name="Chen Y."/>
            <person name="Shah S."/>
            <person name="Dougan E. K."/>
            <person name="Thang M."/>
            <person name="Chan C."/>
        </authorList>
    </citation>
    <scope>NUCLEOTIDE SEQUENCE [LARGE SCALE GENOMIC DNA]</scope>
</reference>
<protein>
    <submittedName>
        <fullName evidence="2">Uncharacterized protein</fullName>
    </submittedName>
</protein>
<accession>A0ABN9UJU0</accession>
<feature type="compositionally biased region" description="Basic residues" evidence="1">
    <location>
        <begin position="33"/>
        <end position="49"/>
    </location>
</feature>
<comment type="caution">
    <text evidence="2">The sequence shown here is derived from an EMBL/GenBank/DDBJ whole genome shotgun (WGS) entry which is preliminary data.</text>
</comment>
<proteinExistence type="predicted"/>
<name>A0ABN9UJU0_9DINO</name>
<feature type="region of interest" description="Disordered" evidence="1">
    <location>
        <begin position="1"/>
        <end position="69"/>
    </location>
</feature>
<dbReference type="EMBL" id="CAUYUJ010015891">
    <property type="protein sequence ID" value="CAK0859321.1"/>
    <property type="molecule type" value="Genomic_DNA"/>
</dbReference>
<feature type="non-terminal residue" evidence="2">
    <location>
        <position position="132"/>
    </location>
</feature>
<evidence type="ECO:0000313" key="3">
    <source>
        <dbReference type="Proteomes" id="UP001189429"/>
    </source>
</evidence>
<gene>
    <name evidence="2" type="ORF">PCOR1329_LOCUS48735</name>
</gene>
<dbReference type="Proteomes" id="UP001189429">
    <property type="component" value="Unassembled WGS sequence"/>
</dbReference>
<evidence type="ECO:0000256" key="1">
    <source>
        <dbReference type="SAM" id="MobiDB-lite"/>
    </source>
</evidence>
<organism evidence="2 3">
    <name type="scientific">Prorocentrum cordatum</name>
    <dbReference type="NCBI Taxonomy" id="2364126"/>
    <lineage>
        <taxon>Eukaryota</taxon>
        <taxon>Sar</taxon>
        <taxon>Alveolata</taxon>
        <taxon>Dinophyceae</taxon>
        <taxon>Prorocentrales</taxon>
        <taxon>Prorocentraceae</taxon>
        <taxon>Prorocentrum</taxon>
    </lineage>
</organism>